<proteinExistence type="predicted"/>
<comment type="caution">
    <text evidence="1">The sequence shown here is derived from an EMBL/GenBank/DDBJ whole genome shotgun (WGS) entry which is preliminary data.</text>
</comment>
<evidence type="ECO:0000313" key="2">
    <source>
        <dbReference type="Proteomes" id="UP000033551"/>
    </source>
</evidence>
<dbReference type="Proteomes" id="UP000033551">
    <property type="component" value="Unassembled WGS sequence"/>
</dbReference>
<sequence>MTLREGQRVRLAIDIGLADAVARPAGAAVGFLSPAAGAEGTVERVEGQRPPGRAVLEYERLRSLLGDYGHTMPAESRKRLEEEVT</sequence>
<organism evidence="1 2">
    <name type="scientific">Streptomyces katrae</name>
    <dbReference type="NCBI Taxonomy" id="68223"/>
    <lineage>
        <taxon>Bacteria</taxon>
        <taxon>Bacillati</taxon>
        <taxon>Actinomycetota</taxon>
        <taxon>Actinomycetes</taxon>
        <taxon>Kitasatosporales</taxon>
        <taxon>Streptomycetaceae</taxon>
        <taxon>Streptomyces</taxon>
    </lineage>
</organism>
<dbReference type="EMBL" id="JZWV01000305">
    <property type="protein sequence ID" value="KJY34210.1"/>
    <property type="molecule type" value="Genomic_DNA"/>
</dbReference>
<name>A0A0F4JJ41_9ACTN</name>
<dbReference type="OrthoDB" id="4292184at2"/>
<evidence type="ECO:0000313" key="1">
    <source>
        <dbReference type="EMBL" id="KJY34210.1"/>
    </source>
</evidence>
<accession>A0A0F4JJ41</accession>
<dbReference type="AlphaFoldDB" id="A0A0F4JJ41"/>
<dbReference type="RefSeq" id="WP_045947504.1">
    <property type="nucleotide sequence ID" value="NZ_JZWV01000305.1"/>
</dbReference>
<protein>
    <submittedName>
        <fullName evidence="1">Uncharacterized protein</fullName>
    </submittedName>
</protein>
<reference evidence="1 2" key="1">
    <citation type="submission" date="2015-02" db="EMBL/GenBank/DDBJ databases">
        <authorList>
            <person name="Ju K.-S."/>
            <person name="Doroghazi J.R."/>
            <person name="Metcalf W."/>
        </authorList>
    </citation>
    <scope>NUCLEOTIDE SEQUENCE [LARGE SCALE GENOMIC DNA]</scope>
    <source>
        <strain evidence="1 2">NRRL ISP-5550</strain>
    </source>
</reference>
<gene>
    <name evidence="1" type="ORF">VR44_12370</name>
</gene>
<keyword evidence="2" id="KW-1185">Reference proteome</keyword>
<dbReference type="STRING" id="68223.GCA_002028425_06574"/>
<feature type="non-terminal residue" evidence="1">
    <location>
        <position position="85"/>
    </location>
</feature>